<sequence>MKIRSLLFSLMCLIALNVSITSCSDDDDDYGRNDSGSTIELPQKRAYILNEGTQGANNASISFYCPDQADFFVKDIFQTQNNAKLGDTGQDMIEYRNSIYVAVNGSSYMTRLNTAGVEQARHAFTINGATPRYMAADDGYIYVTLYGGKVVKLDAQTLEEKASLSLGNNLEGIVECNNKLYVANSYKKEDAQFVYLSDVFVIDTKTFTLEKTLTVTVNPNKLTEANDKVFLISYGDYNATGYTAQMIDPKDNNKITVIGTATDMVADDERGMIYFVNSETDYSNWPETSTINTFYSYNANTLEKKDASFLKNAPEELASSSVYSMSVNEANGDIYIATTLYSAGNGIIYRFDQNGNFISKFDCGGQNPKKIIFFN</sequence>
<protein>
    <recommendedName>
        <fullName evidence="4">YncE family protein</fullName>
    </recommendedName>
</protein>
<feature type="signal peptide" evidence="1">
    <location>
        <begin position="1"/>
        <end position="24"/>
    </location>
</feature>
<proteinExistence type="predicted"/>
<evidence type="ECO:0000313" key="3">
    <source>
        <dbReference type="Proteomes" id="UP000260983"/>
    </source>
</evidence>
<dbReference type="AlphaFoldDB" id="A0A3E5BRW0"/>
<reference evidence="2 3" key="1">
    <citation type="submission" date="2018-08" db="EMBL/GenBank/DDBJ databases">
        <title>A genome reference for cultivated species of the human gut microbiota.</title>
        <authorList>
            <person name="Zou Y."/>
            <person name="Xue W."/>
            <person name="Luo G."/>
        </authorList>
    </citation>
    <scope>NUCLEOTIDE SEQUENCE [LARGE SCALE GENOMIC DNA]</scope>
    <source>
        <strain evidence="2 3">OM05-15BH</strain>
    </source>
</reference>
<organism evidence="2 3">
    <name type="scientific">Bacteroides oleiciplenus</name>
    <dbReference type="NCBI Taxonomy" id="626931"/>
    <lineage>
        <taxon>Bacteria</taxon>
        <taxon>Pseudomonadati</taxon>
        <taxon>Bacteroidota</taxon>
        <taxon>Bacteroidia</taxon>
        <taxon>Bacteroidales</taxon>
        <taxon>Bacteroidaceae</taxon>
        <taxon>Bacteroides</taxon>
    </lineage>
</organism>
<dbReference type="InterPro" id="IPR015943">
    <property type="entry name" value="WD40/YVTN_repeat-like_dom_sf"/>
</dbReference>
<dbReference type="Pfam" id="PF16819">
    <property type="entry name" value="DUF5074"/>
    <property type="match status" value="1"/>
</dbReference>
<dbReference type="EMBL" id="QSUL01000001">
    <property type="protein sequence ID" value="RGN40341.1"/>
    <property type="molecule type" value="Genomic_DNA"/>
</dbReference>
<gene>
    <name evidence="2" type="ORF">DXB65_01545</name>
</gene>
<comment type="caution">
    <text evidence="2">The sequence shown here is derived from an EMBL/GenBank/DDBJ whole genome shotgun (WGS) entry which is preliminary data.</text>
</comment>
<dbReference type="RefSeq" id="WP_009130740.1">
    <property type="nucleotide sequence ID" value="NZ_CABKRN010000003.1"/>
</dbReference>
<keyword evidence="1" id="KW-0732">Signal</keyword>
<dbReference type="PROSITE" id="PS51257">
    <property type="entry name" value="PROKAR_LIPOPROTEIN"/>
    <property type="match status" value="1"/>
</dbReference>
<evidence type="ECO:0008006" key="4">
    <source>
        <dbReference type="Google" id="ProtNLM"/>
    </source>
</evidence>
<dbReference type="SUPFAM" id="SSF63825">
    <property type="entry name" value="YWTD domain"/>
    <property type="match status" value="1"/>
</dbReference>
<name>A0A3E5BRW0_9BACE</name>
<accession>A0A3E5BRW0</accession>
<feature type="chain" id="PRO_5017712703" description="YncE family protein" evidence="1">
    <location>
        <begin position="25"/>
        <end position="375"/>
    </location>
</feature>
<dbReference type="Proteomes" id="UP000260983">
    <property type="component" value="Unassembled WGS sequence"/>
</dbReference>
<evidence type="ECO:0000313" key="2">
    <source>
        <dbReference type="EMBL" id="RGN40341.1"/>
    </source>
</evidence>
<evidence type="ECO:0000256" key="1">
    <source>
        <dbReference type="SAM" id="SignalP"/>
    </source>
</evidence>
<dbReference type="InterPro" id="IPR031815">
    <property type="entry name" value="DUF5074"/>
</dbReference>
<dbReference type="Gene3D" id="2.130.10.10">
    <property type="entry name" value="YVTN repeat-like/Quinoprotein amine dehydrogenase"/>
    <property type="match status" value="1"/>
</dbReference>